<proteinExistence type="predicted"/>
<accession>A0A9N7R5T5</accession>
<evidence type="ECO:0008006" key="5">
    <source>
        <dbReference type="Google" id="ProtNLM"/>
    </source>
</evidence>
<feature type="compositionally biased region" description="Polar residues" evidence="1">
    <location>
        <begin position="68"/>
        <end position="88"/>
    </location>
</feature>
<keyword evidence="4" id="KW-1185">Reference proteome</keyword>
<dbReference type="SUPFAM" id="SSF101148">
    <property type="entry name" value="Plant invertase/pectin methylesterase inhibitor"/>
    <property type="match status" value="1"/>
</dbReference>
<comment type="caution">
    <text evidence="3">The sequence shown here is derived from an EMBL/GenBank/DDBJ whole genome shotgun (WGS) entry which is preliminary data.</text>
</comment>
<feature type="compositionally biased region" description="Basic and acidic residues" evidence="1">
    <location>
        <begin position="116"/>
        <end position="128"/>
    </location>
</feature>
<feature type="compositionally biased region" description="Polar residues" evidence="1">
    <location>
        <begin position="132"/>
        <end position="144"/>
    </location>
</feature>
<feature type="signal peptide" evidence="2">
    <location>
        <begin position="1"/>
        <end position="23"/>
    </location>
</feature>
<evidence type="ECO:0000256" key="2">
    <source>
        <dbReference type="SAM" id="SignalP"/>
    </source>
</evidence>
<dbReference type="Gene3D" id="1.20.140.40">
    <property type="entry name" value="Invertase/pectin methylesterase inhibitor family protein"/>
    <property type="match status" value="1"/>
</dbReference>
<feature type="compositionally biased region" description="Basic and acidic residues" evidence="1">
    <location>
        <begin position="174"/>
        <end position="192"/>
    </location>
</feature>
<dbReference type="Proteomes" id="UP001153555">
    <property type="component" value="Unassembled WGS sequence"/>
</dbReference>
<feature type="compositionally biased region" description="Polar residues" evidence="1">
    <location>
        <begin position="161"/>
        <end position="172"/>
    </location>
</feature>
<evidence type="ECO:0000256" key="1">
    <source>
        <dbReference type="SAM" id="MobiDB-lite"/>
    </source>
</evidence>
<evidence type="ECO:0000313" key="3">
    <source>
        <dbReference type="EMBL" id="CAA0812903.1"/>
    </source>
</evidence>
<feature type="chain" id="PRO_5040438210" description="Pectinesterase inhibitor domain-containing protein" evidence="2">
    <location>
        <begin position="24"/>
        <end position="357"/>
    </location>
</feature>
<dbReference type="OrthoDB" id="10552383at2759"/>
<feature type="compositionally biased region" description="Polar residues" evidence="1">
    <location>
        <begin position="102"/>
        <end position="115"/>
    </location>
</feature>
<dbReference type="AlphaFoldDB" id="A0A9N7R5T5"/>
<dbReference type="InterPro" id="IPR035513">
    <property type="entry name" value="Invertase/methylesterase_inhib"/>
</dbReference>
<protein>
    <recommendedName>
        <fullName evidence="5">Pectinesterase inhibitor domain-containing protein</fullName>
    </recommendedName>
</protein>
<feature type="compositionally biased region" description="Basic and acidic residues" evidence="1">
    <location>
        <begin position="145"/>
        <end position="157"/>
    </location>
</feature>
<organism evidence="3 4">
    <name type="scientific">Striga hermonthica</name>
    <name type="common">Purple witchweed</name>
    <name type="synonym">Buchnera hermonthica</name>
    <dbReference type="NCBI Taxonomy" id="68872"/>
    <lineage>
        <taxon>Eukaryota</taxon>
        <taxon>Viridiplantae</taxon>
        <taxon>Streptophyta</taxon>
        <taxon>Embryophyta</taxon>
        <taxon>Tracheophyta</taxon>
        <taxon>Spermatophyta</taxon>
        <taxon>Magnoliopsida</taxon>
        <taxon>eudicotyledons</taxon>
        <taxon>Gunneridae</taxon>
        <taxon>Pentapetalae</taxon>
        <taxon>asterids</taxon>
        <taxon>lamiids</taxon>
        <taxon>Lamiales</taxon>
        <taxon>Orobanchaceae</taxon>
        <taxon>Buchnereae</taxon>
        <taxon>Striga</taxon>
    </lineage>
</organism>
<dbReference type="PANTHER" id="PTHR31890:SF9">
    <property type="entry name" value="PLANT INVERTASE_PECTIN METHYLESTERASE INHIBITOR SUPERFAMILY PROTEIN"/>
    <property type="match status" value="1"/>
</dbReference>
<sequence length="357" mass="38065">MNSSPNLILPCFLILLLTIPTQSQTIPNPKPDSNLPPKPTPNSASISQHPKLEPDSNSVSPHPKLEPLSNSTSPNSEPTHGSNTISPNTKPPIDSPAKPAPDSNSTPPHKSNATSPHEKPTTDSHTKPAPDSNATSPNKSNATSPHEKPTTDSHTKPAPDSNATSPNKSNAMSPHEKPTTDSRKKPAPDSKPKPAPKVPPKPKNVTSPYQFVNRFCLSRRLDVKATFCLQVLRSSAASTKAQDNRALLAISADAAIKFGRQNIAILKKLSAGRKSDLKAAVGECTEAYDGYIKQFHTLVEEAAVEAQLASYDSELAKMEIGRCVRAAKEAKNGEIEKGNKAALDYASLAQNIADSID</sequence>
<dbReference type="EMBL" id="CACSLK010011299">
    <property type="protein sequence ID" value="CAA0812903.1"/>
    <property type="molecule type" value="Genomic_DNA"/>
</dbReference>
<feature type="compositionally biased region" description="Pro residues" evidence="1">
    <location>
        <begin position="193"/>
        <end position="202"/>
    </location>
</feature>
<name>A0A9N7R5T5_STRHE</name>
<dbReference type="PANTHER" id="PTHR31890">
    <property type="entry name" value="PLANT INVERTASE/PECTIN METHYLESTERASE INHIBITOR SUPERFAMILY PROTEIN"/>
    <property type="match status" value="1"/>
</dbReference>
<gene>
    <name evidence="3" type="ORF">SHERM_13462</name>
</gene>
<reference evidence="3" key="1">
    <citation type="submission" date="2019-12" db="EMBL/GenBank/DDBJ databases">
        <authorList>
            <person name="Scholes J."/>
        </authorList>
    </citation>
    <scope>NUCLEOTIDE SEQUENCE</scope>
</reference>
<keyword evidence="2" id="KW-0732">Signal</keyword>
<feature type="region of interest" description="Disordered" evidence="1">
    <location>
        <begin position="23"/>
        <end position="206"/>
    </location>
</feature>
<evidence type="ECO:0000313" key="4">
    <source>
        <dbReference type="Proteomes" id="UP001153555"/>
    </source>
</evidence>
<feature type="compositionally biased region" description="Pro residues" evidence="1">
    <location>
        <begin position="28"/>
        <end position="40"/>
    </location>
</feature>